<name>A0A0M5ILQ5_9BACT</name>
<dbReference type="AlphaFoldDB" id="A0A0M5ILQ5"/>
<sequence length="283" mass="30992">MYRLTQRVLLLLLVLSLLPACALHRDAGRSEVGECPVQVNDYVDGHGRTGIQGKVFIKGSDEPLTAAFVNIYSDTISNLLGPSRFISQPTDAEGYYSLDLSPGTYYVVARKRMSGQSTGPLSPGDFYSEHQRIVTTVVEGKISRVDLEVVPMKAPMFFKKEVVARETDTGIRGILLDRPGNPVAGGFAMAYSDQDLKRLPDYGSTLSDAEGRFTIYLPSGGTYYLAARIHAWDMPRTGEPYGILGGQTPTPVVVEKGQFVEGLIIEMAPFAGEYKPGKSRRPY</sequence>
<proteinExistence type="predicted"/>
<feature type="signal peptide" evidence="1">
    <location>
        <begin position="1"/>
        <end position="22"/>
    </location>
</feature>
<evidence type="ECO:0000313" key="2">
    <source>
        <dbReference type="EMBL" id="ALC18111.1"/>
    </source>
</evidence>
<keyword evidence="1" id="KW-0732">Signal</keyword>
<dbReference type="STRING" id="1603606.DSOUD_3392"/>
<dbReference type="KEGG" id="des:DSOUD_3392"/>
<organism evidence="2 3">
    <name type="scientific">Desulfuromonas soudanensis</name>
    <dbReference type="NCBI Taxonomy" id="1603606"/>
    <lineage>
        <taxon>Bacteria</taxon>
        <taxon>Pseudomonadati</taxon>
        <taxon>Thermodesulfobacteriota</taxon>
        <taxon>Desulfuromonadia</taxon>
        <taxon>Desulfuromonadales</taxon>
        <taxon>Desulfuromonadaceae</taxon>
        <taxon>Desulfuromonas</taxon>
    </lineage>
</organism>
<protein>
    <recommendedName>
        <fullName evidence="4">Carboxypeptidase regulatory-like domain-containing protein</fullName>
    </recommendedName>
</protein>
<dbReference type="PATRIC" id="fig|1603606.3.peg.3653"/>
<dbReference type="InterPro" id="IPR008969">
    <property type="entry name" value="CarboxyPept-like_regulatory"/>
</dbReference>
<dbReference type="EMBL" id="CP010802">
    <property type="protein sequence ID" value="ALC18111.1"/>
    <property type="molecule type" value="Genomic_DNA"/>
</dbReference>
<gene>
    <name evidence="2" type="ORF">DSOUD_3392</name>
</gene>
<reference evidence="2 3" key="1">
    <citation type="submission" date="2015-07" db="EMBL/GenBank/DDBJ databases">
        <title>Isolation and Genomic Characterization of a Novel Halophilic Metal-Reducing Deltaproteobacterium from the Deep Subsurface.</title>
        <authorList>
            <person name="Badalamenti J.P."/>
            <person name="Summers Z.M."/>
            <person name="Gralnick J.A."/>
            <person name="Bond D.R."/>
        </authorList>
    </citation>
    <scope>NUCLEOTIDE SEQUENCE [LARGE SCALE GENOMIC DNA]</scope>
    <source>
        <strain evidence="2 3">WTL</strain>
    </source>
</reference>
<evidence type="ECO:0008006" key="4">
    <source>
        <dbReference type="Google" id="ProtNLM"/>
    </source>
</evidence>
<dbReference type="Gene3D" id="2.60.40.1120">
    <property type="entry name" value="Carboxypeptidase-like, regulatory domain"/>
    <property type="match status" value="1"/>
</dbReference>
<evidence type="ECO:0000313" key="3">
    <source>
        <dbReference type="Proteomes" id="UP000057158"/>
    </source>
</evidence>
<evidence type="ECO:0000256" key="1">
    <source>
        <dbReference type="SAM" id="SignalP"/>
    </source>
</evidence>
<dbReference type="SUPFAM" id="SSF49464">
    <property type="entry name" value="Carboxypeptidase regulatory domain-like"/>
    <property type="match status" value="2"/>
</dbReference>
<dbReference type="RefSeq" id="WP_053552060.1">
    <property type="nucleotide sequence ID" value="NZ_CP010802.1"/>
</dbReference>
<dbReference type="Proteomes" id="UP000057158">
    <property type="component" value="Chromosome"/>
</dbReference>
<accession>A0A0M5ILQ5</accession>
<feature type="chain" id="PRO_5005803145" description="Carboxypeptidase regulatory-like domain-containing protein" evidence="1">
    <location>
        <begin position="23"/>
        <end position="283"/>
    </location>
</feature>
<dbReference type="OrthoDB" id="5401722at2"/>
<keyword evidence="3" id="KW-1185">Reference proteome</keyword>